<evidence type="ECO:0000256" key="2">
    <source>
        <dbReference type="ARBA" id="ARBA00009749"/>
    </source>
</evidence>
<evidence type="ECO:0000256" key="6">
    <source>
        <dbReference type="ARBA" id="ARBA00022989"/>
    </source>
</evidence>
<keyword evidence="5" id="KW-0460">Magnesium</keyword>
<dbReference type="EMBL" id="GEEE01009436">
    <property type="protein sequence ID" value="JAP53789.1"/>
    <property type="molecule type" value="Transcribed_RNA"/>
</dbReference>
<dbReference type="AlphaFoldDB" id="A0A0X3PQ20"/>
<feature type="domain" description="SLC41A/MgtE integral membrane" evidence="10">
    <location>
        <begin position="5"/>
        <end position="40"/>
    </location>
</feature>
<reference evidence="11" key="1">
    <citation type="submission" date="2016-01" db="EMBL/GenBank/DDBJ databases">
        <title>Reference transcriptome for the parasite Schistocephalus solidus: insights into the molecular evolution of parasitism.</title>
        <authorList>
            <person name="Hebert F.O."/>
            <person name="Grambauer S."/>
            <person name="Barber I."/>
            <person name="Landry C.R."/>
            <person name="Aubin-Horth N."/>
        </authorList>
    </citation>
    <scope>NUCLEOTIDE SEQUENCE</scope>
</reference>
<feature type="transmembrane region" description="Helical" evidence="9">
    <location>
        <begin position="284"/>
        <end position="306"/>
    </location>
</feature>
<evidence type="ECO:0000256" key="3">
    <source>
        <dbReference type="ARBA" id="ARBA00022448"/>
    </source>
</evidence>
<sequence length="333" mass="35591">GVCMLVVIFICKRFKIDPDNVAAPLAAALGDSVVLFIMTGVLWLTESVLSSAVSVHLGTVICLLVAFGPALQYLRAPRAESSLGANSTTLRWCLLPLFIAICLSSVSGRLLASYVNKLPNLARLQPVINGIGGNLASVLISRMTTRLSAASTPIVSDGVSNCIHRVRFLSCTASRDEVEFKHRRSPSMNRRISEGSDVFAESSFTLAEDQFTEALSHGGSAEITLVAVRVAISDSVLTGWNLMIACIPLHLILLVVNSALSHLFFSVGLVEPTAPVTAFTPAVIFAHVSASFLQISVLLNFARWLIAHQWLYLVKSSTAADAAGRLASLDLMA</sequence>
<evidence type="ECO:0000259" key="10">
    <source>
        <dbReference type="Pfam" id="PF01769"/>
    </source>
</evidence>
<evidence type="ECO:0000256" key="5">
    <source>
        <dbReference type="ARBA" id="ARBA00022842"/>
    </source>
</evidence>
<dbReference type="Gene3D" id="1.10.357.20">
    <property type="entry name" value="SLC41 divalent cation transporters, integral membrane domain"/>
    <property type="match status" value="2"/>
</dbReference>
<dbReference type="PANTHER" id="PTHR16228">
    <property type="entry name" value="DIVALENT CATION TRANSPORTER SOLUTE CARRIER FAMILY 41"/>
    <property type="match status" value="1"/>
</dbReference>
<keyword evidence="8 9" id="KW-0472">Membrane</keyword>
<name>A0A0X3PQ20_SCHSO</name>
<dbReference type="PANTHER" id="PTHR16228:SF7">
    <property type="entry name" value="SLC41A_MGTE INTEGRAL MEMBRANE DOMAIN-CONTAINING PROTEIN"/>
    <property type="match status" value="1"/>
</dbReference>
<keyword evidence="4 9" id="KW-0812">Transmembrane</keyword>
<organism evidence="11">
    <name type="scientific">Schistocephalus solidus</name>
    <name type="common">Tapeworm</name>
    <dbReference type="NCBI Taxonomy" id="70667"/>
    <lineage>
        <taxon>Eukaryota</taxon>
        <taxon>Metazoa</taxon>
        <taxon>Spiralia</taxon>
        <taxon>Lophotrochozoa</taxon>
        <taxon>Platyhelminthes</taxon>
        <taxon>Cestoda</taxon>
        <taxon>Eucestoda</taxon>
        <taxon>Diphyllobothriidea</taxon>
        <taxon>Diphyllobothriidae</taxon>
        <taxon>Schistocephalus</taxon>
    </lineage>
</organism>
<dbReference type="InterPro" id="IPR036739">
    <property type="entry name" value="SLC41_membr_dom_sf"/>
</dbReference>
<evidence type="ECO:0000256" key="8">
    <source>
        <dbReference type="ARBA" id="ARBA00023136"/>
    </source>
</evidence>
<feature type="transmembrane region" description="Helical" evidence="9">
    <location>
        <begin position="92"/>
        <end position="112"/>
    </location>
</feature>
<comment type="subcellular location">
    <subcellularLocation>
        <location evidence="1">Membrane</location>
        <topology evidence="1">Multi-pass membrane protein</topology>
    </subcellularLocation>
</comment>
<evidence type="ECO:0000256" key="1">
    <source>
        <dbReference type="ARBA" id="ARBA00004141"/>
    </source>
</evidence>
<protein>
    <recommendedName>
        <fullName evidence="10">SLC41A/MgtE integral membrane domain-containing protein</fullName>
    </recommendedName>
</protein>
<dbReference type="InterPro" id="IPR006667">
    <property type="entry name" value="SLC41_membr_dom"/>
</dbReference>
<keyword evidence="7" id="KW-0406">Ion transport</keyword>
<feature type="transmembrane region" description="Helical" evidence="9">
    <location>
        <begin position="242"/>
        <end position="264"/>
    </location>
</feature>
<comment type="similarity">
    <text evidence="2">Belongs to the SLC41A transporter family.</text>
</comment>
<dbReference type="GO" id="GO:0005886">
    <property type="term" value="C:plasma membrane"/>
    <property type="evidence" value="ECO:0007669"/>
    <property type="project" value="TreeGrafter"/>
</dbReference>
<dbReference type="GO" id="GO:0008324">
    <property type="term" value="F:monoatomic cation transmembrane transporter activity"/>
    <property type="evidence" value="ECO:0007669"/>
    <property type="project" value="InterPro"/>
</dbReference>
<dbReference type="SUPFAM" id="SSF161093">
    <property type="entry name" value="MgtE membrane domain-like"/>
    <property type="match status" value="2"/>
</dbReference>
<feature type="transmembrane region" description="Helical" evidence="9">
    <location>
        <begin position="21"/>
        <end position="43"/>
    </location>
</feature>
<evidence type="ECO:0000256" key="9">
    <source>
        <dbReference type="SAM" id="Phobius"/>
    </source>
</evidence>
<feature type="transmembrane region" description="Helical" evidence="9">
    <location>
        <begin position="49"/>
        <end position="71"/>
    </location>
</feature>
<feature type="non-terminal residue" evidence="11">
    <location>
        <position position="333"/>
    </location>
</feature>
<feature type="transmembrane region" description="Helical" evidence="9">
    <location>
        <begin position="124"/>
        <end position="141"/>
    </location>
</feature>
<dbReference type="Pfam" id="PF01769">
    <property type="entry name" value="MgtE"/>
    <property type="match status" value="1"/>
</dbReference>
<proteinExistence type="inferred from homology"/>
<feature type="non-terminal residue" evidence="11">
    <location>
        <position position="1"/>
    </location>
</feature>
<evidence type="ECO:0000256" key="4">
    <source>
        <dbReference type="ARBA" id="ARBA00022692"/>
    </source>
</evidence>
<gene>
    <name evidence="11" type="ORF">TR104708</name>
</gene>
<keyword evidence="3" id="KW-0813">Transport</keyword>
<evidence type="ECO:0000256" key="7">
    <source>
        <dbReference type="ARBA" id="ARBA00023065"/>
    </source>
</evidence>
<accession>A0A0X3PQ20</accession>
<dbReference type="InterPro" id="IPR045349">
    <property type="entry name" value="SLC41A1-3"/>
</dbReference>
<keyword evidence="6 9" id="KW-1133">Transmembrane helix</keyword>
<evidence type="ECO:0000313" key="11">
    <source>
        <dbReference type="EMBL" id="JAP53789.1"/>
    </source>
</evidence>